<accession>C5A3Q9</accession>
<dbReference type="Gene3D" id="1.50.10.20">
    <property type="match status" value="2"/>
</dbReference>
<dbReference type="PaxDb" id="593117-TGAM_0369"/>
<sequence length="581" mass="65624">MIVMKYKVLAVTLTFLFLLSLPLTSASTVEKPYVYVPTVPETSLAVIALYRAGDYAPVLEGCEWLMAIKTPFDSWGRVYGAEHEAKFTGLALMALIRGESIARGRYTETINGAAYWLMFKQKPDGSWEDYLGTAIAVAALEEFINSKYVDPNMPRLRDQAKKAVERGRAWLSLHRPKTDAEFAFGAIALRNRDLAEEMNETAFKYFALSYLGSHPEVPSNYSPKGPLETALLLYATGDERYLKELLSMEHFGFWGTLRYNPVELLEASYVSGFSEMREIACPYLEQIRPQLRFEWERVVYAKYFLSCGMDVELPNESAYSSLKPWQIAEIARIKAILGKPYTREVDYLLNHRNGTGWGDFYNTEYVVWVLHDLNVTLDYSPILDSLEMELTNTSPTYYYAYALIVFKEFGRENALNRTLEILAERESPEGGWGYAPGAPAGIKSTSTVLWGLEEAGLFNTYLHRKGWNFLKRALYVKIPVPERSNGALSVENATLLKIRNGEYAGNASSTVEMDSLDGVVYIYTSKNPLAVGAIPVSGFKAESPWRSEKRQYLILVAIVAALGLSFYGIVLFERGRREGRQ</sequence>
<feature type="transmembrane region" description="Helical" evidence="1">
    <location>
        <begin position="552"/>
        <end position="572"/>
    </location>
</feature>
<protein>
    <submittedName>
        <fullName evidence="2">Squalene cyclase, putative</fullName>
    </submittedName>
</protein>
<dbReference type="EMBL" id="CP001398">
    <property type="protein sequence ID" value="ACS32871.1"/>
    <property type="molecule type" value="Genomic_DNA"/>
</dbReference>
<keyword evidence="1" id="KW-0812">Transmembrane</keyword>
<gene>
    <name evidence="2" type="ordered locus">TGAM_0369</name>
</gene>
<dbReference type="AlphaFoldDB" id="C5A3Q9"/>
<dbReference type="SUPFAM" id="SSF48239">
    <property type="entry name" value="Terpenoid cyclases/Protein prenyltransferases"/>
    <property type="match status" value="1"/>
</dbReference>
<dbReference type="InterPro" id="IPR008930">
    <property type="entry name" value="Terpenoid_cyclase/PrenylTrfase"/>
</dbReference>
<dbReference type="PATRIC" id="fig|593117.10.peg.367"/>
<dbReference type="KEGG" id="tga:TGAM_0369"/>
<reference evidence="2 3" key="1">
    <citation type="journal article" date="2007" name="Genome Biol.">
        <title>Genome analysis and genome-wide proteomics of Thermococcus gammatolerans, the most radioresistant organism known amongst the Archaea.</title>
        <authorList>
            <person name="Zivanovic Y."/>
            <person name="Armengaud J."/>
            <person name="Lagorce A."/>
            <person name="Leplat C."/>
            <person name="Guerin P."/>
            <person name="Dutertre M."/>
            <person name="Anthouard V."/>
            <person name="Forterre P."/>
            <person name="Wincker P."/>
            <person name="Confalonieri F."/>
        </authorList>
    </citation>
    <scope>NUCLEOTIDE SEQUENCE [LARGE SCALE GENOMIC DNA]</scope>
    <source>
        <strain evidence="3">DSM 15229 / JCM 11827 / EJ3</strain>
    </source>
</reference>
<proteinExistence type="predicted"/>
<keyword evidence="3" id="KW-1185">Reference proteome</keyword>
<keyword evidence="1" id="KW-1133">Transmembrane helix</keyword>
<keyword evidence="1" id="KW-0472">Membrane</keyword>
<evidence type="ECO:0000313" key="3">
    <source>
        <dbReference type="Proteomes" id="UP000001488"/>
    </source>
</evidence>
<organism evidence="2 3">
    <name type="scientific">Thermococcus gammatolerans (strain DSM 15229 / JCM 11827 / EJ3)</name>
    <dbReference type="NCBI Taxonomy" id="593117"/>
    <lineage>
        <taxon>Archaea</taxon>
        <taxon>Methanobacteriati</taxon>
        <taxon>Methanobacteriota</taxon>
        <taxon>Thermococci</taxon>
        <taxon>Thermococcales</taxon>
        <taxon>Thermococcaceae</taxon>
        <taxon>Thermococcus</taxon>
    </lineage>
</organism>
<dbReference type="Proteomes" id="UP000001488">
    <property type="component" value="Chromosome"/>
</dbReference>
<name>C5A3Q9_THEGJ</name>
<evidence type="ECO:0000313" key="2">
    <source>
        <dbReference type="EMBL" id="ACS32871.1"/>
    </source>
</evidence>
<dbReference type="eggNOG" id="arCOG07147">
    <property type="taxonomic scope" value="Archaea"/>
</dbReference>
<evidence type="ECO:0000256" key="1">
    <source>
        <dbReference type="SAM" id="Phobius"/>
    </source>
</evidence>
<dbReference type="HOGENOM" id="CLU_469809_0_0_2"/>